<feature type="coiled-coil region" evidence="7">
    <location>
        <begin position="19"/>
        <end position="74"/>
    </location>
</feature>
<reference evidence="8 9" key="1">
    <citation type="submission" date="2024-05" db="EMBL/GenBank/DDBJ databases">
        <title>Genome sequencing and assembly of Indian major carp, Cirrhinus mrigala (Hamilton, 1822).</title>
        <authorList>
            <person name="Mohindra V."/>
            <person name="Chowdhury L.M."/>
            <person name="Lal K."/>
            <person name="Jena J.K."/>
        </authorList>
    </citation>
    <scope>NUCLEOTIDE SEQUENCE [LARGE SCALE GENOMIC DNA]</scope>
    <source>
        <strain evidence="8">CM1030</strain>
        <tissue evidence="8">Blood</tissue>
    </source>
</reference>
<proteinExistence type="inferred from homology"/>
<comment type="subcellular location">
    <subcellularLocation>
        <location evidence="1">Nucleus</location>
    </subcellularLocation>
</comment>
<evidence type="ECO:0000256" key="3">
    <source>
        <dbReference type="ARBA" id="ARBA00022618"/>
    </source>
</evidence>
<dbReference type="PANTHER" id="PTHR23168">
    <property type="entry name" value="MITOTIC SPINDLE ASSEMBLY CHECKPOINT PROTEIN MAD1 MITOTIC ARREST DEFICIENT-LIKE PROTEIN 1"/>
    <property type="match status" value="1"/>
</dbReference>
<evidence type="ECO:0000256" key="2">
    <source>
        <dbReference type="ARBA" id="ARBA00008029"/>
    </source>
</evidence>
<evidence type="ECO:0000256" key="1">
    <source>
        <dbReference type="ARBA" id="ARBA00004123"/>
    </source>
</evidence>
<name>A0ABD0S067_CIRMR</name>
<dbReference type="Proteomes" id="UP001529510">
    <property type="component" value="Unassembled WGS sequence"/>
</dbReference>
<keyword evidence="6" id="KW-0131">Cell cycle</keyword>
<dbReference type="Pfam" id="PF05557">
    <property type="entry name" value="MAD"/>
    <property type="match status" value="1"/>
</dbReference>
<protein>
    <submittedName>
        <fullName evidence="8">Uncharacterized protein</fullName>
    </submittedName>
</protein>
<evidence type="ECO:0000256" key="5">
    <source>
        <dbReference type="ARBA" id="ARBA00023242"/>
    </source>
</evidence>
<dbReference type="GO" id="GO:0051301">
    <property type="term" value="P:cell division"/>
    <property type="evidence" value="ECO:0007669"/>
    <property type="project" value="UniProtKB-KW"/>
</dbReference>
<evidence type="ECO:0000256" key="7">
    <source>
        <dbReference type="SAM" id="Coils"/>
    </source>
</evidence>
<sequence length="76" mass="9286">ELERRLALQEQDSVIVKNMKSEVARLPEMEREIKRLREENTFLRETKENNSLLKEETEGLRRKLERMEKVMEEKLK</sequence>
<comment type="similarity">
    <text evidence="2">Belongs to the MAD1 family.</text>
</comment>
<keyword evidence="7" id="KW-0175">Coiled coil</keyword>
<organism evidence="8 9">
    <name type="scientific">Cirrhinus mrigala</name>
    <name type="common">Mrigala</name>
    <dbReference type="NCBI Taxonomy" id="683832"/>
    <lineage>
        <taxon>Eukaryota</taxon>
        <taxon>Metazoa</taxon>
        <taxon>Chordata</taxon>
        <taxon>Craniata</taxon>
        <taxon>Vertebrata</taxon>
        <taxon>Euteleostomi</taxon>
        <taxon>Actinopterygii</taxon>
        <taxon>Neopterygii</taxon>
        <taxon>Teleostei</taxon>
        <taxon>Ostariophysi</taxon>
        <taxon>Cypriniformes</taxon>
        <taxon>Cyprinidae</taxon>
        <taxon>Labeoninae</taxon>
        <taxon>Labeonini</taxon>
        <taxon>Cirrhinus</taxon>
    </lineage>
</organism>
<feature type="non-terminal residue" evidence="8">
    <location>
        <position position="1"/>
    </location>
</feature>
<keyword evidence="9" id="KW-1185">Reference proteome</keyword>
<keyword evidence="4" id="KW-0498">Mitosis</keyword>
<dbReference type="AlphaFoldDB" id="A0ABD0S067"/>
<dbReference type="InterPro" id="IPR008672">
    <property type="entry name" value="Mad1"/>
</dbReference>
<accession>A0ABD0S067</accession>
<keyword evidence="3" id="KW-0132">Cell division</keyword>
<dbReference type="GO" id="GO:0005634">
    <property type="term" value="C:nucleus"/>
    <property type="evidence" value="ECO:0007669"/>
    <property type="project" value="UniProtKB-SubCell"/>
</dbReference>
<comment type="caution">
    <text evidence="8">The sequence shown here is derived from an EMBL/GenBank/DDBJ whole genome shotgun (WGS) entry which is preliminary data.</text>
</comment>
<evidence type="ECO:0000256" key="4">
    <source>
        <dbReference type="ARBA" id="ARBA00022776"/>
    </source>
</evidence>
<gene>
    <name evidence="8" type="ORF">M9458_002170</name>
</gene>
<dbReference type="PANTHER" id="PTHR23168:SF0">
    <property type="entry name" value="MITOTIC SPINDLE ASSEMBLY CHECKPOINT PROTEIN MAD1"/>
    <property type="match status" value="1"/>
</dbReference>
<keyword evidence="5" id="KW-0539">Nucleus</keyword>
<feature type="non-terminal residue" evidence="8">
    <location>
        <position position="76"/>
    </location>
</feature>
<evidence type="ECO:0000256" key="6">
    <source>
        <dbReference type="ARBA" id="ARBA00023306"/>
    </source>
</evidence>
<dbReference type="EMBL" id="JAMKFB020000001">
    <property type="protein sequence ID" value="KAL0204152.1"/>
    <property type="molecule type" value="Genomic_DNA"/>
</dbReference>
<evidence type="ECO:0000313" key="8">
    <source>
        <dbReference type="EMBL" id="KAL0204152.1"/>
    </source>
</evidence>
<evidence type="ECO:0000313" key="9">
    <source>
        <dbReference type="Proteomes" id="UP001529510"/>
    </source>
</evidence>